<evidence type="ECO:0000313" key="1">
    <source>
        <dbReference type="EMBL" id="KPQ09591.1"/>
    </source>
</evidence>
<evidence type="ECO:0000313" key="4">
    <source>
        <dbReference type="Proteomes" id="UP000182800"/>
    </source>
</evidence>
<evidence type="ECO:0000313" key="3">
    <source>
        <dbReference type="Proteomes" id="UP000050497"/>
    </source>
</evidence>
<dbReference type="Proteomes" id="UP000182800">
    <property type="component" value="Unassembled WGS sequence"/>
</dbReference>
<proteinExistence type="predicted"/>
<accession>A0A0P8A2Y9</accession>
<dbReference type="Proteomes" id="UP000050497">
    <property type="component" value="Unassembled WGS sequence"/>
</dbReference>
<dbReference type="EMBL" id="LJSX01000025">
    <property type="protein sequence ID" value="KPQ09591.1"/>
    <property type="molecule type" value="Genomic_DNA"/>
</dbReference>
<name>A0A0P8A2Y9_9HYPH</name>
<evidence type="ECO:0000313" key="2">
    <source>
        <dbReference type="EMBL" id="SCC80441.1"/>
    </source>
</evidence>
<reference evidence="1 3" key="1">
    <citation type="submission" date="2015-09" db="EMBL/GenBank/DDBJ databases">
        <title>Identification and resolution of microdiversity through metagenomic sequencing of parallel consortia.</title>
        <authorList>
            <person name="Nelson W.C."/>
            <person name="Romine M.F."/>
            <person name="Lindemann S.R."/>
        </authorList>
    </citation>
    <scope>NUCLEOTIDE SEQUENCE [LARGE SCALE GENOMIC DNA]</scope>
    <source>
        <strain evidence="1">HL-109</strain>
    </source>
</reference>
<protein>
    <submittedName>
        <fullName evidence="1">Uncharacterized protein</fullName>
    </submittedName>
</protein>
<sequence>MAKPQPWSQKDATDNIRGIAAHKSLSLTYTLHAKEQMAERDLIIGDINYVMKHGFVHTDAQPSTRENLYKYRIECRSPNSNNRTVRIVVIPCAGASFRQVGTG</sequence>
<dbReference type="OrthoDB" id="8081443at2"/>
<reference evidence="2 4" key="2">
    <citation type="submission" date="2016-08" db="EMBL/GenBank/DDBJ databases">
        <authorList>
            <person name="Varghese N."/>
            <person name="Submissions Spin"/>
        </authorList>
    </citation>
    <scope>NUCLEOTIDE SEQUENCE [LARGE SCALE GENOMIC DNA]</scope>
    <source>
        <strain evidence="2 4">HL-109</strain>
    </source>
</reference>
<dbReference type="Pfam" id="PF14076">
    <property type="entry name" value="DUF4258"/>
    <property type="match status" value="1"/>
</dbReference>
<comment type="caution">
    <text evidence="1">The sequence shown here is derived from an EMBL/GenBank/DDBJ whole genome shotgun (WGS) entry which is preliminary data.</text>
</comment>
<gene>
    <name evidence="2" type="ORF">GA0071312_1495</name>
    <name evidence="1" type="ORF">HLUCCO17_14250</name>
</gene>
<dbReference type="RefSeq" id="WP_074444444.1">
    <property type="nucleotide sequence ID" value="NZ_FMBM01000002.1"/>
</dbReference>
<keyword evidence="4" id="KW-1185">Reference proteome</keyword>
<dbReference type="InterPro" id="IPR025354">
    <property type="entry name" value="DUF4258"/>
</dbReference>
<dbReference type="AlphaFoldDB" id="A0A0P8A2Y9"/>
<organism evidence="1 3">
    <name type="scientific">Saliniramus fredricksonii</name>
    <dbReference type="NCBI Taxonomy" id="1653334"/>
    <lineage>
        <taxon>Bacteria</taxon>
        <taxon>Pseudomonadati</taxon>
        <taxon>Pseudomonadota</taxon>
        <taxon>Alphaproteobacteria</taxon>
        <taxon>Hyphomicrobiales</taxon>
        <taxon>Salinarimonadaceae</taxon>
        <taxon>Saliniramus</taxon>
    </lineage>
</organism>
<dbReference type="EMBL" id="FMBM01000002">
    <property type="protein sequence ID" value="SCC80441.1"/>
    <property type="molecule type" value="Genomic_DNA"/>
</dbReference>